<accession>A0ACC3C0X5</accession>
<comment type="caution">
    <text evidence="1">The sequence shown here is derived from an EMBL/GenBank/DDBJ whole genome shotgun (WGS) entry which is preliminary data.</text>
</comment>
<evidence type="ECO:0000313" key="2">
    <source>
        <dbReference type="Proteomes" id="UP000798662"/>
    </source>
</evidence>
<name>A0ACC3C0X5_PYRYE</name>
<reference evidence="1" key="1">
    <citation type="submission" date="2019-11" db="EMBL/GenBank/DDBJ databases">
        <title>Nori genome reveals adaptations in red seaweeds to the harsh intertidal environment.</title>
        <authorList>
            <person name="Wang D."/>
            <person name="Mao Y."/>
        </authorList>
    </citation>
    <scope>NUCLEOTIDE SEQUENCE</scope>
    <source>
        <tissue evidence="1">Gametophyte</tissue>
    </source>
</reference>
<dbReference type="Proteomes" id="UP000798662">
    <property type="component" value="Chromosome 2"/>
</dbReference>
<gene>
    <name evidence="1" type="ORF">I4F81_006158</name>
</gene>
<keyword evidence="2" id="KW-1185">Reference proteome</keyword>
<evidence type="ECO:0000313" key="1">
    <source>
        <dbReference type="EMBL" id="KAK1863604.1"/>
    </source>
</evidence>
<protein>
    <submittedName>
        <fullName evidence="1">Uncharacterized protein</fullName>
    </submittedName>
</protein>
<sequence length="717" mass="69937">MNRALLNPFESRDLMGTIEQFLDTEAATATPDARGTCMAFNRTGNLLAVGTSTGGAAAKAAASTPTGAGGDGAPPSAPATPPPGEFPALVTAVAFAAPRDGRHLFSAHADGLVRLWAVGDAATLGVVHVDGVVAGIAAHPRVPGVVAVAVVGAAPVLVAFGVPGGAAGGPGGGDAPAVVAGTVPALPPPPPPLPPACLGAWGVTRDGVVVDYTPGGWAAAAPTADAAADASAAVPAGTAPLRAQLLTVAAETVSAGGTPGGGGTAPGWGGRGKRHADVALAWDRRGELLLRAAVGGVVHLFALGGGGGAPTAAAAGDDAAAAKGDTPTDGKTAGEAAASGAKPPLLSGVGVPNGDATGTDAMDTGNDAGGTAAVASGGAPLAPAPARQQPPRLPRLVAHVGTARLPVPLSMGIRSIVFSRKGDSFVAVCGDRYLRVFSSAGLDPLRAGRGGPGGRRGGRGAAAASRLFTSATFSFDGDFILASTSDTDHRVLVLRQPAHELERSLAGPRETVAALAQHPRRAVLATLGASTGGVYVWSRSASENWSAFAPEFTELDENELYEEAEDEFDVPVPWFSDDSEEEEGALGPGCAAAAATGLPARGAPAAAARRTPYAVPVLLGRDPHLRPLPPTHRYVVAAAAAAASTAAAATAAAVWEGAIAAARAADVAARPPPPPDADPPPPAHGGGAGGGEEKVGDPTAPAAAADAPAAAVAAPPA</sequence>
<dbReference type="EMBL" id="CM020619">
    <property type="protein sequence ID" value="KAK1863604.1"/>
    <property type="molecule type" value="Genomic_DNA"/>
</dbReference>
<organism evidence="1 2">
    <name type="scientific">Pyropia yezoensis</name>
    <name type="common">Susabi-nori</name>
    <name type="synonym">Porphyra yezoensis</name>
    <dbReference type="NCBI Taxonomy" id="2788"/>
    <lineage>
        <taxon>Eukaryota</taxon>
        <taxon>Rhodophyta</taxon>
        <taxon>Bangiophyceae</taxon>
        <taxon>Bangiales</taxon>
        <taxon>Bangiaceae</taxon>
        <taxon>Pyropia</taxon>
    </lineage>
</organism>
<proteinExistence type="predicted"/>